<organism evidence="1 2">
    <name type="scientific">Gluconacetobacter azotocaptans</name>
    <dbReference type="NCBI Taxonomy" id="142834"/>
    <lineage>
        <taxon>Bacteria</taxon>
        <taxon>Pseudomonadati</taxon>
        <taxon>Pseudomonadota</taxon>
        <taxon>Alphaproteobacteria</taxon>
        <taxon>Acetobacterales</taxon>
        <taxon>Acetobacteraceae</taxon>
        <taxon>Gluconacetobacter</taxon>
    </lineage>
</organism>
<dbReference type="Proteomes" id="UP000555756">
    <property type="component" value="Unassembled WGS sequence"/>
</dbReference>
<proteinExistence type="predicted"/>
<reference evidence="1 2" key="1">
    <citation type="submission" date="2020-04" db="EMBL/GenBank/DDBJ databases">
        <title>Description of novel Gluconacetobacter.</title>
        <authorList>
            <person name="Sombolestani A."/>
        </authorList>
    </citation>
    <scope>NUCLEOTIDE SEQUENCE [LARGE SCALE GENOMIC DNA]</scope>
    <source>
        <strain evidence="1 2">LMG 21311</strain>
    </source>
</reference>
<evidence type="ECO:0000313" key="1">
    <source>
        <dbReference type="EMBL" id="MBB2191665.1"/>
    </source>
</evidence>
<dbReference type="InterPro" id="IPR032710">
    <property type="entry name" value="NTF2-like_dom_sf"/>
</dbReference>
<dbReference type="Gene3D" id="3.10.450.50">
    <property type="match status" value="1"/>
</dbReference>
<sequence length="131" mass="14890">MTDIADVVTKEIVELHRLLQAWFCGEGTNDPEVILERFDPGYMMVGAAGRVVSYEDFQKILPALHGSRPTLVMQISDVRVCHAFEGGVLAFYREVQTTGESRNARWSSVMFLFSEDGQALRWRHLHETFVA</sequence>
<evidence type="ECO:0008006" key="3">
    <source>
        <dbReference type="Google" id="ProtNLM"/>
    </source>
</evidence>
<dbReference type="InterPro" id="IPR016918">
    <property type="entry name" value="UCP029394"/>
</dbReference>
<comment type="caution">
    <text evidence="1">The sequence shown here is derived from an EMBL/GenBank/DDBJ whole genome shotgun (WGS) entry which is preliminary data.</text>
</comment>
<dbReference type="PIRSF" id="PIRSF029394">
    <property type="entry name" value="UCP029394"/>
    <property type="match status" value="1"/>
</dbReference>
<dbReference type="AlphaFoldDB" id="A0A7W4JVI0"/>
<protein>
    <recommendedName>
        <fullName evidence="3">DUF4440 domain-containing protein</fullName>
    </recommendedName>
</protein>
<evidence type="ECO:0000313" key="2">
    <source>
        <dbReference type="Proteomes" id="UP000555756"/>
    </source>
</evidence>
<accession>A0A7W4JVI0</accession>
<keyword evidence="2" id="KW-1185">Reference proteome</keyword>
<dbReference type="EMBL" id="JABEQF010000019">
    <property type="protein sequence ID" value="MBB2191665.1"/>
    <property type="molecule type" value="Genomic_DNA"/>
</dbReference>
<dbReference type="SUPFAM" id="SSF54427">
    <property type="entry name" value="NTF2-like"/>
    <property type="match status" value="1"/>
</dbReference>
<name>A0A7W4JVI0_9PROT</name>
<gene>
    <name evidence="1" type="ORF">HLH34_17155</name>
</gene>
<dbReference type="RefSeq" id="WP_183120780.1">
    <property type="nucleotide sequence ID" value="NZ_JABEQF010000019.1"/>
</dbReference>